<gene>
    <name evidence="5" type="ordered locus">CKL_2604</name>
</gene>
<dbReference type="GO" id="GO:0008168">
    <property type="term" value="F:methyltransferase activity"/>
    <property type="evidence" value="ECO:0007669"/>
    <property type="project" value="InterPro"/>
</dbReference>
<dbReference type="eggNOG" id="COG2226">
    <property type="taxonomic scope" value="Bacteria"/>
</dbReference>
<feature type="binding site" evidence="2">
    <location>
        <position position="206"/>
    </location>
    <ligand>
        <name>S-adenosyl-L-methionine</name>
        <dbReference type="ChEBI" id="CHEBI:59789"/>
    </ligand>
</feature>
<dbReference type="EMBL" id="CP000673">
    <property type="protein sequence ID" value="EDK34616.1"/>
    <property type="molecule type" value="Genomic_DNA"/>
</dbReference>
<evidence type="ECO:0000256" key="1">
    <source>
        <dbReference type="PIRSR" id="PIRSR018249-1"/>
    </source>
</evidence>
<dbReference type="CDD" id="cd02440">
    <property type="entry name" value="AdoMet_MTases"/>
    <property type="match status" value="1"/>
</dbReference>
<dbReference type="RefSeq" id="WP_012102946.1">
    <property type="nucleotide sequence ID" value="NC_009706.1"/>
</dbReference>
<feature type="binding site" evidence="2">
    <location>
        <begin position="116"/>
        <end position="117"/>
    </location>
    <ligand>
        <name>S-adenosyl-L-methionine</name>
        <dbReference type="ChEBI" id="CHEBI:59789"/>
    </ligand>
</feature>
<dbReference type="Proteomes" id="UP000002411">
    <property type="component" value="Chromosome"/>
</dbReference>
<dbReference type="STRING" id="431943.CKL_2604"/>
<feature type="binding site" evidence="1">
    <location>
        <position position="42"/>
    </location>
    <ligand>
        <name>Zn(2+)</name>
        <dbReference type="ChEBI" id="CHEBI:29105"/>
    </ligand>
</feature>
<evidence type="ECO:0000313" key="5">
    <source>
        <dbReference type="EMBL" id="EDK34616.1"/>
    </source>
</evidence>
<evidence type="ECO:0000259" key="3">
    <source>
        <dbReference type="Pfam" id="PF13847"/>
    </source>
</evidence>
<reference evidence="5 6" key="1">
    <citation type="journal article" date="2008" name="Proc. Natl. Acad. Sci. U.S.A.">
        <title>The genome of Clostridium kluyveri, a strict anaerobe with unique metabolic features.</title>
        <authorList>
            <person name="Seedorf H."/>
            <person name="Fricke W.F."/>
            <person name="Veith B."/>
            <person name="Brueggemann H."/>
            <person name="Liesegang H."/>
            <person name="Strittmatter A."/>
            <person name="Miethke M."/>
            <person name="Buckel W."/>
            <person name="Hinderberger J."/>
            <person name="Li F."/>
            <person name="Hagemeier C."/>
            <person name="Thauer R.K."/>
            <person name="Gottschalk G."/>
        </authorList>
    </citation>
    <scope>NUCLEOTIDE SEQUENCE [LARGE SCALE GENOMIC DNA]</scope>
    <source>
        <strain evidence="6">ATCC 8527 / DSM 555 / NCIMB 10680</strain>
    </source>
</reference>
<dbReference type="AlphaFoldDB" id="A5N0H0"/>
<dbReference type="HOGENOM" id="CLU_050931_2_0_9"/>
<organism evidence="5 6">
    <name type="scientific">Clostridium kluyveri (strain ATCC 8527 / DSM 555 / NBRC 12016 / NCIMB 10680 / K1)</name>
    <dbReference type="NCBI Taxonomy" id="431943"/>
    <lineage>
        <taxon>Bacteria</taxon>
        <taxon>Bacillati</taxon>
        <taxon>Bacillota</taxon>
        <taxon>Clostridia</taxon>
        <taxon>Eubacteriales</taxon>
        <taxon>Clostridiaceae</taxon>
        <taxon>Clostridium</taxon>
    </lineage>
</organism>
<name>A5N0H0_CLOK5</name>
<evidence type="ECO:0000256" key="2">
    <source>
        <dbReference type="PIRSR" id="PIRSR018249-2"/>
    </source>
</evidence>
<dbReference type="GO" id="GO:0046872">
    <property type="term" value="F:metal ion binding"/>
    <property type="evidence" value="ECO:0007669"/>
    <property type="project" value="UniProtKB-KW"/>
</dbReference>
<feature type="binding site" evidence="2">
    <location>
        <position position="84"/>
    </location>
    <ligand>
        <name>S-adenosyl-L-methionine</name>
        <dbReference type="ChEBI" id="CHEBI:59789"/>
    </ligand>
</feature>
<sequence>MCINNIKKKDRIRELIQNNNNLFKCPICSGTMIMNDFGSLTCNLKHNFDLSKKGYLNLLVSGKAPVYSKKLFEARHRVCKTGFYAPLLNKLAQILDEYKKSRDNKKIKILDTGCGEGSHIYSISQRAKENQGNIYVGVDISKDSISIAARNNAHIIWCVADLTRLPFQNKSFDVALNILSPANYGEFDRILNDSGIVIKVVPGSSYLKELREIIYIDKDIPDYSNSKVIDYFKQKLDIKDIQNINYKFDVSEELLPYFIKMTPLTWGKSIEKLNNVYKKNISSITVDLTLIIGIKKR</sequence>
<keyword evidence="1" id="KW-0479">Metal-binding</keyword>
<dbReference type="InterPro" id="IPR025714">
    <property type="entry name" value="Methyltranfer_dom"/>
</dbReference>
<dbReference type="SUPFAM" id="SSF53335">
    <property type="entry name" value="S-adenosyl-L-methionine-dependent methyltransferases"/>
    <property type="match status" value="1"/>
</dbReference>
<feature type="binding site" evidence="1">
    <location>
        <position position="25"/>
    </location>
    <ligand>
        <name>Zn(2+)</name>
        <dbReference type="ChEBI" id="CHEBI:29105"/>
    </ligand>
</feature>
<dbReference type="Gene3D" id="3.40.50.150">
    <property type="entry name" value="Vaccinia Virus protein VP39"/>
    <property type="match status" value="1"/>
</dbReference>
<evidence type="ECO:0000313" key="6">
    <source>
        <dbReference type="Proteomes" id="UP000002411"/>
    </source>
</evidence>
<dbReference type="KEGG" id="ckl:CKL_2604"/>
<evidence type="ECO:0000259" key="4">
    <source>
        <dbReference type="Pfam" id="PF21302"/>
    </source>
</evidence>
<dbReference type="InterPro" id="IPR048647">
    <property type="entry name" value="RlmA_N"/>
</dbReference>
<feature type="binding site" evidence="1">
    <location>
        <position position="46"/>
    </location>
    <ligand>
        <name>Zn(2+)</name>
        <dbReference type="ChEBI" id="CHEBI:29105"/>
    </ligand>
</feature>
<keyword evidence="2" id="KW-0949">S-adenosyl-L-methionine</keyword>
<keyword evidence="6" id="KW-1185">Reference proteome</keyword>
<dbReference type="Pfam" id="PF13847">
    <property type="entry name" value="Methyltransf_31"/>
    <property type="match status" value="1"/>
</dbReference>
<proteinExistence type="predicted"/>
<dbReference type="PIRSF" id="PIRSF018249">
    <property type="entry name" value="MyrA_prd"/>
    <property type="match status" value="1"/>
</dbReference>
<protein>
    <submittedName>
        <fullName evidence="5">Uncharacterized protein</fullName>
    </submittedName>
</protein>
<feature type="binding site" evidence="1">
    <location>
        <position position="28"/>
    </location>
    <ligand>
        <name>Zn(2+)</name>
        <dbReference type="ChEBI" id="CHEBI:29105"/>
    </ligand>
</feature>
<dbReference type="InterPro" id="IPR016718">
    <property type="entry name" value="rRNA_m1G-MeTrfase_A_prd"/>
</dbReference>
<feature type="domain" description="23S rRNA (guanine(745)-N(1))-methyltransferase N-terminal" evidence="4">
    <location>
        <begin position="23"/>
        <end position="59"/>
    </location>
</feature>
<dbReference type="Pfam" id="PF21302">
    <property type="entry name" value="Zn_ribbon_RlmA"/>
    <property type="match status" value="1"/>
</dbReference>
<keyword evidence="1" id="KW-0862">Zinc</keyword>
<accession>A5N0H0</accession>
<dbReference type="InterPro" id="IPR029063">
    <property type="entry name" value="SAM-dependent_MTases_sf"/>
</dbReference>
<feature type="domain" description="Methyltransferase" evidence="3">
    <location>
        <begin position="104"/>
        <end position="192"/>
    </location>
</feature>